<dbReference type="Proteomes" id="UP001279734">
    <property type="component" value="Unassembled WGS sequence"/>
</dbReference>
<dbReference type="EMBL" id="BSYO01000031">
    <property type="protein sequence ID" value="GMH26338.1"/>
    <property type="molecule type" value="Genomic_DNA"/>
</dbReference>
<comment type="caution">
    <text evidence="2">The sequence shown here is derived from an EMBL/GenBank/DDBJ whole genome shotgun (WGS) entry which is preliminary data.</text>
</comment>
<proteinExistence type="predicted"/>
<keyword evidence="3" id="KW-1185">Reference proteome</keyword>
<protein>
    <submittedName>
        <fullName evidence="2">Uncharacterized protein</fullName>
    </submittedName>
</protein>
<evidence type="ECO:0000313" key="2">
    <source>
        <dbReference type="EMBL" id="GMH26338.1"/>
    </source>
</evidence>
<sequence length="441" mass="47327">MHSCSFDAKAARIIFRFTESEDWVSMSPKAGFPFRGTNPDSVKGWKERFFFLQEPSDSELPRVWGPISNYFQEKPTPEDFAESEKLLAAIKSEGPNFSIQGYYLTSVTFEISRWGPPVGWAAAGPGKEGPEDAAAPPPSGGAEEESCSLLHSSSGDEDTAALKRIREVERTSSRRSRRRVAGPSVVIGSPAPKRRARADRQQETAKPSSTPIVGLATREVCEVESLPTVDPSASFAAGAAEDVVILESPEGPFTTAPEPAPEAWGSVESPAILVEPISAYRPSRRPAAFSEVGAAPTAVSVQVDEGEAGTSSGWHRSHCYSVTADKGKPGVLVARAPERSLRQTALPLTAFLKQSRELSPRERLFRVISHGPHLQRLAPLPLLFRYRLTKGKPGRPRGKSPEFPTAAGLSKCDPPQRAEGAEPQGEALSGDLAPSPSAAPA</sequence>
<gene>
    <name evidence="2" type="ORF">Nepgr_028181</name>
</gene>
<feature type="region of interest" description="Disordered" evidence="1">
    <location>
        <begin position="122"/>
        <end position="211"/>
    </location>
</feature>
<evidence type="ECO:0000313" key="3">
    <source>
        <dbReference type="Proteomes" id="UP001279734"/>
    </source>
</evidence>
<feature type="region of interest" description="Disordered" evidence="1">
    <location>
        <begin position="390"/>
        <end position="441"/>
    </location>
</feature>
<dbReference type="AlphaFoldDB" id="A0AAD3Y263"/>
<evidence type="ECO:0000256" key="1">
    <source>
        <dbReference type="SAM" id="MobiDB-lite"/>
    </source>
</evidence>
<organism evidence="2 3">
    <name type="scientific">Nepenthes gracilis</name>
    <name type="common">Slender pitcher plant</name>
    <dbReference type="NCBI Taxonomy" id="150966"/>
    <lineage>
        <taxon>Eukaryota</taxon>
        <taxon>Viridiplantae</taxon>
        <taxon>Streptophyta</taxon>
        <taxon>Embryophyta</taxon>
        <taxon>Tracheophyta</taxon>
        <taxon>Spermatophyta</taxon>
        <taxon>Magnoliopsida</taxon>
        <taxon>eudicotyledons</taxon>
        <taxon>Gunneridae</taxon>
        <taxon>Pentapetalae</taxon>
        <taxon>Caryophyllales</taxon>
        <taxon>Nepenthaceae</taxon>
        <taxon>Nepenthes</taxon>
    </lineage>
</organism>
<reference evidence="2" key="1">
    <citation type="submission" date="2023-05" db="EMBL/GenBank/DDBJ databases">
        <title>Nepenthes gracilis genome sequencing.</title>
        <authorList>
            <person name="Fukushima K."/>
        </authorList>
    </citation>
    <scope>NUCLEOTIDE SEQUENCE</scope>
    <source>
        <strain evidence="2">SING2019-196</strain>
    </source>
</reference>
<name>A0AAD3Y263_NEPGR</name>
<feature type="compositionally biased region" description="Basic and acidic residues" evidence="1">
    <location>
        <begin position="160"/>
        <end position="172"/>
    </location>
</feature>
<accession>A0AAD3Y263</accession>